<dbReference type="SUPFAM" id="SSF52833">
    <property type="entry name" value="Thioredoxin-like"/>
    <property type="match status" value="1"/>
</dbReference>
<dbReference type="InterPro" id="IPR013766">
    <property type="entry name" value="Thioredoxin_domain"/>
</dbReference>
<evidence type="ECO:0000313" key="3">
    <source>
        <dbReference type="Proteomes" id="UP000019091"/>
    </source>
</evidence>
<evidence type="ECO:0000259" key="1">
    <source>
        <dbReference type="Pfam" id="PF00085"/>
    </source>
</evidence>
<evidence type="ECO:0000313" key="2">
    <source>
        <dbReference type="EMBL" id="AHG82833.1"/>
    </source>
</evidence>
<dbReference type="CDD" id="cd02947">
    <property type="entry name" value="TRX_family"/>
    <property type="match status" value="1"/>
</dbReference>
<dbReference type="Pfam" id="PF00085">
    <property type="entry name" value="Thioredoxin"/>
    <property type="match status" value="1"/>
</dbReference>
<dbReference type="EMBL" id="CP006954">
    <property type="protein sequence ID" value="AHG82833.1"/>
    <property type="molecule type" value="Genomic_DNA"/>
</dbReference>
<dbReference type="AlphaFoldDB" id="A0A4V7ICP9"/>
<dbReference type="KEGG" id="btre:F542_21250"/>
<sequence>MFAQTWRNKMKIANDIQTIQQHIQANKLSLLYVKAPNCGVCTVFRKQVGEIVAALPTIAGIETDIRQVPEIAAYYHILTAPAVLFFAEGKEIFRSARYINMAELRERLVQYSEVYG</sequence>
<feature type="domain" description="Thioredoxin" evidence="1">
    <location>
        <begin position="19"/>
        <end position="100"/>
    </location>
</feature>
<protein>
    <submittedName>
        <fullName evidence="2">Thioredoxin</fullName>
    </submittedName>
</protein>
<accession>A0A4V7ICP9</accession>
<gene>
    <name evidence="2" type="ORF">F542_21250</name>
</gene>
<dbReference type="Proteomes" id="UP000019091">
    <property type="component" value="Chromosome"/>
</dbReference>
<name>A0A4V7ICP9_BIBTR</name>
<dbReference type="InterPro" id="IPR036249">
    <property type="entry name" value="Thioredoxin-like_sf"/>
</dbReference>
<dbReference type="Gene3D" id="3.40.30.10">
    <property type="entry name" value="Glutaredoxin"/>
    <property type="match status" value="1"/>
</dbReference>
<organism evidence="2 3">
    <name type="scientific">Bibersteinia trehalosi USDA-ARS-USMARC-188</name>
    <dbReference type="NCBI Taxonomy" id="1263829"/>
    <lineage>
        <taxon>Bacteria</taxon>
        <taxon>Pseudomonadati</taxon>
        <taxon>Pseudomonadota</taxon>
        <taxon>Gammaproteobacteria</taxon>
        <taxon>Pasteurellales</taxon>
        <taxon>Pasteurellaceae</taxon>
        <taxon>Bibersteinia</taxon>
    </lineage>
</organism>
<reference evidence="2 3" key="1">
    <citation type="journal article" date="2014" name="Genome Announc.">
        <title>Complete Closed Genome Sequences of Three Bibersteinia trehalosi Nasopharyngeal Isolates from Cattle with Shipping Fever.</title>
        <authorList>
            <person name="Harhay G.P."/>
            <person name="McVey D.S."/>
            <person name="Koren S."/>
            <person name="Phillippy A.M."/>
            <person name="Bono J."/>
            <person name="Harhay D.M."/>
            <person name="Clawson M.L."/>
            <person name="Heaton M.P."/>
            <person name="Chitko-McKown C.G."/>
            <person name="Korlach J."/>
            <person name="Smith T.P."/>
        </authorList>
    </citation>
    <scope>NUCLEOTIDE SEQUENCE [LARGE SCALE GENOMIC DNA]</scope>
    <source>
        <strain evidence="2 3">USDA-ARS-USMARC-188</strain>
    </source>
</reference>
<proteinExistence type="predicted"/>